<gene>
    <name evidence="2" type="ORF">BLL52_2895</name>
</gene>
<sequence length="39" mass="4575">MCLLGMGWRESRKPESYVNARSMQQRPEKVLPAFEPRPV</sequence>
<dbReference type="Proteomes" id="UP000185911">
    <property type="component" value="Unassembled WGS sequence"/>
</dbReference>
<dbReference type="AlphaFoldDB" id="A0A1Q8YFG9"/>
<evidence type="ECO:0000313" key="3">
    <source>
        <dbReference type="Proteomes" id="UP000185911"/>
    </source>
</evidence>
<comment type="caution">
    <text evidence="2">The sequence shown here is derived from an EMBL/GenBank/DDBJ whole genome shotgun (WGS) entry which is preliminary data.</text>
</comment>
<reference evidence="2 3" key="1">
    <citation type="submission" date="2017-01" db="EMBL/GenBank/DDBJ databases">
        <title>Genome sequence of Rhodoferax antarcticus ANT.BR, a psychrophilic purple nonsulfur bacterium from an Antarctic microbial mat.</title>
        <authorList>
            <person name="Baker J."/>
            <person name="Riester C."/>
            <person name="Skinner B."/>
            <person name="Newell A."/>
            <person name="Swingley W."/>
            <person name="Madigan M."/>
            <person name="Jung D."/>
            <person name="Asao M."/>
            <person name="Chen M."/>
            <person name="Loughlin P."/>
            <person name="Pan H."/>
            <person name="Lin S."/>
            <person name="Li N."/>
            <person name="Shaw J."/>
            <person name="Prado M."/>
            <person name="Sherman C."/>
            <person name="Li X."/>
            <person name="Tang J."/>
            <person name="Blankenship R."/>
            <person name="Zhao T."/>
            <person name="Touchman J."/>
            <person name="Sattley M."/>
        </authorList>
    </citation>
    <scope>NUCLEOTIDE SEQUENCE [LARGE SCALE GENOMIC DNA]</scope>
    <source>
        <strain evidence="2 3">ANT.BR</strain>
    </source>
</reference>
<organism evidence="2 3">
    <name type="scientific">Rhodoferax antarcticus ANT.BR</name>
    <dbReference type="NCBI Taxonomy" id="1111071"/>
    <lineage>
        <taxon>Bacteria</taxon>
        <taxon>Pseudomonadati</taxon>
        <taxon>Pseudomonadota</taxon>
        <taxon>Betaproteobacteria</taxon>
        <taxon>Burkholderiales</taxon>
        <taxon>Comamonadaceae</taxon>
        <taxon>Rhodoferax</taxon>
    </lineage>
</organism>
<evidence type="ECO:0000256" key="1">
    <source>
        <dbReference type="SAM" id="MobiDB-lite"/>
    </source>
</evidence>
<dbReference type="EMBL" id="MSYM01000013">
    <property type="protein sequence ID" value="OLP06659.1"/>
    <property type="molecule type" value="Genomic_DNA"/>
</dbReference>
<evidence type="ECO:0000313" key="2">
    <source>
        <dbReference type="EMBL" id="OLP06659.1"/>
    </source>
</evidence>
<proteinExistence type="predicted"/>
<feature type="region of interest" description="Disordered" evidence="1">
    <location>
        <begin position="11"/>
        <end position="39"/>
    </location>
</feature>
<accession>A0A1Q8YFG9</accession>
<protein>
    <submittedName>
        <fullName evidence="2">Uncharacterized protein</fullName>
    </submittedName>
</protein>
<name>A0A1Q8YFG9_9BURK</name>
<keyword evidence="3" id="KW-1185">Reference proteome</keyword>